<evidence type="ECO:0000313" key="9">
    <source>
        <dbReference type="Proteomes" id="UP000283530"/>
    </source>
</evidence>
<evidence type="ECO:0000256" key="7">
    <source>
        <dbReference type="RuleBase" id="RU000382"/>
    </source>
</evidence>
<evidence type="ECO:0000256" key="3">
    <source>
        <dbReference type="ARBA" id="ARBA00022793"/>
    </source>
</evidence>
<dbReference type="Gene3D" id="1.20.1340.10">
    <property type="entry name" value="dopa decarboxylase, N-terminal domain"/>
    <property type="match status" value="1"/>
</dbReference>
<dbReference type="STRING" id="337451.A0A3S3P181"/>
<protein>
    <submittedName>
        <fullName evidence="8">Tyrosine/DOPA decarboxylase 1-like protein</fullName>
    </submittedName>
</protein>
<evidence type="ECO:0000256" key="1">
    <source>
        <dbReference type="ARBA" id="ARBA00001933"/>
    </source>
</evidence>
<feature type="modified residue" description="N6-(pyridoxal phosphate)lysine" evidence="6">
    <location>
        <position position="341"/>
    </location>
</feature>
<dbReference type="Proteomes" id="UP000283530">
    <property type="component" value="Unassembled WGS sequence"/>
</dbReference>
<dbReference type="GO" id="GO:0006520">
    <property type="term" value="P:amino acid metabolic process"/>
    <property type="evidence" value="ECO:0007669"/>
    <property type="project" value="InterPro"/>
</dbReference>
<accession>A0A3S3P181</accession>
<proteinExistence type="inferred from homology"/>
<dbReference type="GO" id="GO:0019752">
    <property type="term" value="P:carboxylic acid metabolic process"/>
    <property type="evidence" value="ECO:0007669"/>
    <property type="project" value="InterPro"/>
</dbReference>
<name>A0A3S3P181_9MAGN</name>
<dbReference type="OrthoDB" id="639767at2759"/>
<dbReference type="InterPro" id="IPR015424">
    <property type="entry name" value="PyrdxlP-dep_Trfase"/>
</dbReference>
<dbReference type="SUPFAM" id="SSF53383">
    <property type="entry name" value="PLP-dependent transferases"/>
    <property type="match status" value="1"/>
</dbReference>
<dbReference type="InterPro" id="IPR002129">
    <property type="entry name" value="PyrdxlP-dep_de-COase"/>
</dbReference>
<dbReference type="InterPro" id="IPR015421">
    <property type="entry name" value="PyrdxlP-dep_Trfase_major"/>
</dbReference>
<keyword evidence="4 6" id="KW-0663">Pyridoxal phosphate</keyword>
<evidence type="ECO:0000256" key="4">
    <source>
        <dbReference type="ARBA" id="ARBA00022898"/>
    </source>
</evidence>
<dbReference type="Pfam" id="PF00282">
    <property type="entry name" value="Pyridoxal_deC"/>
    <property type="match status" value="1"/>
</dbReference>
<dbReference type="PANTHER" id="PTHR11999:SF169">
    <property type="entry name" value="TYROSINE DECARBOXYLASE 1-LIKE"/>
    <property type="match status" value="1"/>
</dbReference>
<evidence type="ECO:0000313" key="8">
    <source>
        <dbReference type="EMBL" id="RWR90924.1"/>
    </source>
</evidence>
<dbReference type="InterPro" id="IPR015422">
    <property type="entry name" value="PyrdxlP-dep_Trfase_small"/>
</dbReference>
<evidence type="ECO:0000256" key="2">
    <source>
        <dbReference type="ARBA" id="ARBA00009533"/>
    </source>
</evidence>
<dbReference type="Gene3D" id="3.90.1150.10">
    <property type="entry name" value="Aspartate Aminotransferase, domain 1"/>
    <property type="match status" value="1"/>
</dbReference>
<evidence type="ECO:0000256" key="5">
    <source>
        <dbReference type="ARBA" id="ARBA00023239"/>
    </source>
</evidence>
<dbReference type="GO" id="GO:0030170">
    <property type="term" value="F:pyridoxal phosphate binding"/>
    <property type="evidence" value="ECO:0007669"/>
    <property type="project" value="InterPro"/>
</dbReference>
<dbReference type="PANTHER" id="PTHR11999">
    <property type="entry name" value="GROUP II PYRIDOXAL-5-PHOSPHATE DECARBOXYLASE"/>
    <property type="match status" value="1"/>
</dbReference>
<gene>
    <name evidence="8" type="ORF">CKAN_02005300</name>
</gene>
<keyword evidence="9" id="KW-1185">Reference proteome</keyword>
<keyword evidence="3" id="KW-0210">Decarboxylase</keyword>
<dbReference type="CDD" id="cd06450">
    <property type="entry name" value="DOPA_deC_like"/>
    <property type="match status" value="1"/>
</dbReference>
<dbReference type="GO" id="GO:0016831">
    <property type="term" value="F:carboxy-lyase activity"/>
    <property type="evidence" value="ECO:0007669"/>
    <property type="project" value="UniProtKB-KW"/>
</dbReference>
<keyword evidence="5 7" id="KW-0456">Lyase</keyword>
<dbReference type="EMBL" id="QPKB01000008">
    <property type="protein sequence ID" value="RWR90924.1"/>
    <property type="molecule type" value="Genomic_DNA"/>
</dbReference>
<comment type="caution">
    <text evidence="8">The sequence shown here is derived from an EMBL/GenBank/DDBJ whole genome shotgun (WGS) entry which is preliminary data.</text>
</comment>
<dbReference type="InterPro" id="IPR010977">
    <property type="entry name" value="Aromatic_deC"/>
</dbReference>
<organism evidence="8 9">
    <name type="scientific">Cinnamomum micranthum f. kanehirae</name>
    <dbReference type="NCBI Taxonomy" id="337451"/>
    <lineage>
        <taxon>Eukaryota</taxon>
        <taxon>Viridiplantae</taxon>
        <taxon>Streptophyta</taxon>
        <taxon>Embryophyta</taxon>
        <taxon>Tracheophyta</taxon>
        <taxon>Spermatophyta</taxon>
        <taxon>Magnoliopsida</taxon>
        <taxon>Magnoliidae</taxon>
        <taxon>Laurales</taxon>
        <taxon>Lauraceae</taxon>
        <taxon>Cinnamomum</taxon>
    </lineage>
</organism>
<dbReference type="FunFam" id="3.40.640.10:FF:000025">
    <property type="entry name" value="Histidine decarboxylase"/>
    <property type="match status" value="1"/>
</dbReference>
<dbReference type="InterPro" id="IPR021115">
    <property type="entry name" value="Pyridoxal-P_BS"/>
</dbReference>
<comment type="similarity">
    <text evidence="2 7">Belongs to the group II decarboxylase family.</text>
</comment>
<comment type="cofactor">
    <cofactor evidence="1 6 7">
        <name>pyridoxal 5'-phosphate</name>
        <dbReference type="ChEBI" id="CHEBI:597326"/>
    </cofactor>
</comment>
<reference evidence="8 9" key="1">
    <citation type="journal article" date="2019" name="Nat. Plants">
        <title>Stout camphor tree genome fills gaps in understanding of flowering plant genome evolution.</title>
        <authorList>
            <person name="Chaw S.M."/>
            <person name="Liu Y.C."/>
            <person name="Wu Y.W."/>
            <person name="Wang H.Y."/>
            <person name="Lin C.I."/>
            <person name="Wu C.S."/>
            <person name="Ke H.M."/>
            <person name="Chang L.Y."/>
            <person name="Hsu C.Y."/>
            <person name="Yang H.T."/>
            <person name="Sudianto E."/>
            <person name="Hsu M.H."/>
            <person name="Wu K.P."/>
            <person name="Wang L.N."/>
            <person name="Leebens-Mack J.H."/>
            <person name="Tsai I.J."/>
        </authorList>
    </citation>
    <scope>NUCLEOTIDE SEQUENCE [LARGE SCALE GENOMIC DNA]</scope>
    <source>
        <strain evidence="9">cv. Chaw 1501</strain>
        <tissue evidence="8">Young leaves</tissue>
    </source>
</reference>
<dbReference type="Gene3D" id="3.40.640.10">
    <property type="entry name" value="Type I PLP-dependent aspartate aminotransferase-like (Major domain)"/>
    <property type="match status" value="1"/>
</dbReference>
<evidence type="ECO:0000256" key="6">
    <source>
        <dbReference type="PIRSR" id="PIRSR602129-50"/>
    </source>
</evidence>
<dbReference type="PRINTS" id="PR00800">
    <property type="entry name" value="YHDCRBOXLASE"/>
</dbReference>
<sequence length="520" mass="57335">MSLNKKQTPIKKNGIWIIPLTILLTLSIDMGSNRIVEMMQPLQPDDFLTQSHAVLDFIVDYYKNIENYPVQSQVEPGYLRKCIPDNAPYSSEPIEAILQDISNDIIPGLTHWQSPNFFAYFQANASNPGFIGEMLCTGFNVVGFSWIASPATTELESIVVDWMGKMLKLPSAFIFSENEGGGGVLYGSTCEAAVCTMAAARDIALNKIGWDNISKLVVYASDQTHSTFQKVSKIVGIKPSNFRPLPTSDATGFALSPNVVHMAMKDDVASGLVPTYLCATMGTTGCCAVDPIEGLGLVAKEYGVWLHVDAAYAGSACICPEFRHYLDGVELADSVSFNPHKWLLTNMDCCCLWVKSPSSLQDSLSNNAVFLSNNASETKGVIDYKDWQVALSRRFRALKLWVVIRRFGVAGLRDHVRSGIMMAEHFEGLVGADPRFEVVVPRRFSLVCFRLKPKVEADGNELNRKLLEAINSTGRAFLIHTLIGGMYVLRFAIGGTLTELRHIIATWKLIQEKADLVEAA</sequence>
<dbReference type="GO" id="GO:0005737">
    <property type="term" value="C:cytoplasm"/>
    <property type="evidence" value="ECO:0007669"/>
    <property type="project" value="TreeGrafter"/>
</dbReference>
<dbReference type="PROSITE" id="PS00392">
    <property type="entry name" value="DDC_GAD_HDC_YDC"/>
    <property type="match status" value="1"/>
</dbReference>
<dbReference type="AlphaFoldDB" id="A0A3S3P181"/>